<dbReference type="EMBL" id="HG937694">
    <property type="protein sequence ID" value="CDP37613.1"/>
    <property type="molecule type" value="Genomic_DNA"/>
</dbReference>
<dbReference type="Pfam" id="PF00472">
    <property type="entry name" value="RF-1"/>
    <property type="match status" value="1"/>
</dbReference>
<comment type="similarity">
    <text evidence="2">Belongs to the prokaryotic/mitochondrial release factor family.</text>
</comment>
<protein>
    <submittedName>
        <fullName evidence="8">ARAD1D15466p</fullName>
    </submittedName>
</protein>
<keyword evidence="3" id="KW-0809">Transit peptide</keyword>
<gene>
    <name evidence="8" type="ORF">GNLVRS02_ARAD1D15466g</name>
</gene>
<feature type="signal peptide" evidence="6">
    <location>
        <begin position="1"/>
        <end position="23"/>
    </location>
</feature>
<evidence type="ECO:0000256" key="4">
    <source>
        <dbReference type="ARBA" id="ARBA00023128"/>
    </source>
</evidence>
<evidence type="ECO:0000256" key="6">
    <source>
        <dbReference type="SAM" id="SignalP"/>
    </source>
</evidence>
<feature type="domain" description="Prokaryotic-type class I peptide chain release factors" evidence="7">
    <location>
        <begin position="61"/>
        <end position="156"/>
    </location>
</feature>
<dbReference type="AlphaFoldDB" id="A0A060T9I4"/>
<feature type="chain" id="PRO_5001587751" evidence="6">
    <location>
        <begin position="24"/>
        <end position="214"/>
    </location>
</feature>
<feature type="region of interest" description="Disordered" evidence="5">
    <location>
        <begin position="144"/>
        <end position="214"/>
    </location>
</feature>
<reference evidence="8" key="2">
    <citation type="submission" date="2014-06" db="EMBL/GenBank/DDBJ databases">
        <title>The complete genome of Blastobotrys (Arxula) adeninivorans LS3 - a yeast of biotechnological interest.</title>
        <authorList>
            <person name="Kunze G."/>
            <person name="Gaillardin C."/>
            <person name="Czernicka M."/>
            <person name="Durrens P."/>
            <person name="Martin T."/>
            <person name="Boer E."/>
            <person name="Gabaldon T."/>
            <person name="Cruz J."/>
            <person name="Talla E."/>
            <person name="Marck C."/>
            <person name="Goffeau A."/>
            <person name="Barbe V."/>
            <person name="Baret P."/>
            <person name="Baronian K."/>
            <person name="Beier S."/>
            <person name="Bleykasten C."/>
            <person name="Bode R."/>
            <person name="Casaregola S."/>
            <person name="Despons L."/>
            <person name="Fairhead C."/>
            <person name="Giersberg M."/>
            <person name="Gierski P."/>
            <person name="Hahnel U."/>
            <person name="Hartmann A."/>
            <person name="Jankowska D."/>
            <person name="Jubin C."/>
            <person name="Jung P."/>
            <person name="Lafontaine I."/>
            <person name="Leh-Louis V."/>
            <person name="Lemaire M."/>
            <person name="Marcet-Houben M."/>
            <person name="Mascher M."/>
            <person name="Morel G."/>
            <person name="Richard G.-F."/>
            <person name="Riechen J."/>
            <person name="Sacerdot C."/>
            <person name="Sarkar A."/>
            <person name="Savel G."/>
            <person name="Schacherer J."/>
            <person name="Sherman D."/>
            <person name="Straub M.-L."/>
            <person name="Stein N."/>
            <person name="Thierry A."/>
            <person name="Trautwein-Schult A."/>
            <person name="Westhof E."/>
            <person name="Worch S."/>
            <person name="Dujon B."/>
            <person name="Souciet J.-L."/>
            <person name="Wincker P."/>
            <person name="Scholz U."/>
            <person name="Neuveglise N."/>
        </authorList>
    </citation>
    <scope>NUCLEOTIDE SEQUENCE</scope>
    <source>
        <strain evidence="8">LS3</strain>
    </source>
</reference>
<name>A0A060T9I4_BLAAD</name>
<dbReference type="PANTHER" id="PTHR46203">
    <property type="entry name" value="PROBABLE PEPTIDE CHAIN RELEASE FACTOR C12ORF65"/>
    <property type="match status" value="1"/>
</dbReference>
<dbReference type="GO" id="GO:0005739">
    <property type="term" value="C:mitochondrion"/>
    <property type="evidence" value="ECO:0007669"/>
    <property type="project" value="UniProtKB-SubCell"/>
</dbReference>
<dbReference type="PhylomeDB" id="A0A060T9I4"/>
<keyword evidence="4" id="KW-0496">Mitochondrion</keyword>
<dbReference type="InterPro" id="IPR000352">
    <property type="entry name" value="Pep_chain_release_fac_I"/>
</dbReference>
<dbReference type="SUPFAM" id="SSF75620">
    <property type="entry name" value="Release factor"/>
    <property type="match status" value="1"/>
</dbReference>
<dbReference type="InterPro" id="IPR052405">
    <property type="entry name" value="Mito_Transl_Release_Factor"/>
</dbReference>
<keyword evidence="6" id="KW-0732">Signal</keyword>
<evidence type="ECO:0000256" key="1">
    <source>
        <dbReference type="ARBA" id="ARBA00004173"/>
    </source>
</evidence>
<accession>A0A060T9I4</accession>
<organism evidence="8">
    <name type="scientific">Blastobotrys adeninivorans</name>
    <name type="common">Yeast</name>
    <name type="synonym">Arxula adeninivorans</name>
    <dbReference type="NCBI Taxonomy" id="409370"/>
    <lineage>
        <taxon>Eukaryota</taxon>
        <taxon>Fungi</taxon>
        <taxon>Dikarya</taxon>
        <taxon>Ascomycota</taxon>
        <taxon>Saccharomycotina</taxon>
        <taxon>Dipodascomycetes</taxon>
        <taxon>Dipodascales</taxon>
        <taxon>Trichomonascaceae</taxon>
        <taxon>Blastobotrys</taxon>
    </lineage>
</organism>
<dbReference type="GO" id="GO:0032543">
    <property type="term" value="P:mitochondrial translation"/>
    <property type="evidence" value="ECO:0007669"/>
    <property type="project" value="UniProtKB-ARBA"/>
</dbReference>
<comment type="subcellular location">
    <subcellularLocation>
        <location evidence="1">Mitochondrion</location>
    </subcellularLocation>
</comment>
<feature type="compositionally biased region" description="Basic residues" evidence="5">
    <location>
        <begin position="145"/>
        <end position="155"/>
    </location>
</feature>
<evidence type="ECO:0000256" key="5">
    <source>
        <dbReference type="SAM" id="MobiDB-lite"/>
    </source>
</evidence>
<dbReference type="GO" id="GO:0003747">
    <property type="term" value="F:translation release factor activity"/>
    <property type="evidence" value="ECO:0007669"/>
    <property type="project" value="InterPro"/>
</dbReference>
<reference evidence="8" key="1">
    <citation type="submission" date="2014-02" db="EMBL/GenBank/DDBJ databases">
        <authorList>
            <person name="Genoscope - CEA"/>
        </authorList>
    </citation>
    <scope>NUCLEOTIDE SEQUENCE</scope>
    <source>
        <strain evidence="8">LS3</strain>
    </source>
</reference>
<evidence type="ECO:0000259" key="7">
    <source>
        <dbReference type="Pfam" id="PF00472"/>
    </source>
</evidence>
<sequence length="214" mass="23448">MLAFGQMRSLAGFLVMPLRPTASLLVRSVATPHVAAVGFGRGFGTTQHCQLKAHKLPPRPTISEDEIEEVFIKGGGKGGQKINKTNSKVQLRHIPTGIVVSCQYSRSREQNRKRAREILAGKVDEELSPPGQSRAAIVAKYYQNKARKKKARSKKKYAELAKNSTEEDAENSGEQDSEPNEANKSNNPEADEDPKTNNTVEKEGHTENGPNSGQ</sequence>
<evidence type="ECO:0000256" key="3">
    <source>
        <dbReference type="ARBA" id="ARBA00022946"/>
    </source>
</evidence>
<dbReference type="FunFam" id="3.30.160.20:FF:000065">
    <property type="entry name" value="Peptidyl-tRNA hydrolase domain protein"/>
    <property type="match status" value="1"/>
</dbReference>
<dbReference type="Gene3D" id="3.30.160.20">
    <property type="match status" value="1"/>
</dbReference>
<feature type="compositionally biased region" description="Acidic residues" evidence="5">
    <location>
        <begin position="166"/>
        <end position="179"/>
    </location>
</feature>
<dbReference type="PANTHER" id="PTHR46203:SF1">
    <property type="entry name" value="MITOCHONDRIAL TRANSLATION RELEASE FACTOR IN RESCUE"/>
    <property type="match status" value="1"/>
</dbReference>
<evidence type="ECO:0000256" key="2">
    <source>
        <dbReference type="ARBA" id="ARBA00010835"/>
    </source>
</evidence>
<evidence type="ECO:0000313" key="8">
    <source>
        <dbReference type="EMBL" id="CDP37613.1"/>
    </source>
</evidence>
<proteinExistence type="inferred from homology"/>
<dbReference type="InterPro" id="IPR045853">
    <property type="entry name" value="Pep_chain_release_fac_I_sf"/>
</dbReference>